<evidence type="ECO:0000313" key="2">
    <source>
        <dbReference type="EMBL" id="QEE23696.1"/>
    </source>
</evidence>
<reference evidence="2 3" key="1">
    <citation type="submission" date="2019-08" db="EMBL/GenBank/DDBJ databases">
        <title>Complete genome sequence of Rhodanobacter glycinis strain T01E-68 isolated from tomato root.</title>
        <authorList>
            <person name="Weon H.-Y."/>
            <person name="Lee S.A."/>
        </authorList>
    </citation>
    <scope>NUCLEOTIDE SEQUENCE [LARGE SCALE GENOMIC DNA]</scope>
    <source>
        <strain evidence="2 3">T01E-68</strain>
    </source>
</reference>
<dbReference type="Pfam" id="PF05045">
    <property type="entry name" value="RgpF"/>
    <property type="match status" value="1"/>
</dbReference>
<dbReference type="InterPro" id="IPR029044">
    <property type="entry name" value="Nucleotide-diphossugar_trans"/>
</dbReference>
<dbReference type="InterPro" id="IPR007739">
    <property type="entry name" value="RgpF"/>
</dbReference>
<evidence type="ECO:0000259" key="1">
    <source>
        <dbReference type="Pfam" id="PF00535"/>
    </source>
</evidence>
<dbReference type="Proteomes" id="UP000321807">
    <property type="component" value="Chromosome"/>
</dbReference>
<dbReference type="InterPro" id="IPR001173">
    <property type="entry name" value="Glyco_trans_2-like"/>
</dbReference>
<dbReference type="PANTHER" id="PTHR22916:SF3">
    <property type="entry name" value="UDP-GLCNAC:BETAGAL BETA-1,3-N-ACETYLGLUCOSAMINYLTRANSFERASE-LIKE PROTEIN 1"/>
    <property type="match status" value="1"/>
</dbReference>
<dbReference type="GO" id="GO:0016758">
    <property type="term" value="F:hexosyltransferase activity"/>
    <property type="evidence" value="ECO:0007669"/>
    <property type="project" value="UniProtKB-ARBA"/>
</dbReference>
<organism evidence="2 3">
    <name type="scientific">Rhodanobacter glycinis</name>
    <dbReference type="NCBI Taxonomy" id="582702"/>
    <lineage>
        <taxon>Bacteria</taxon>
        <taxon>Pseudomonadati</taxon>
        <taxon>Pseudomonadota</taxon>
        <taxon>Gammaproteobacteria</taxon>
        <taxon>Lysobacterales</taxon>
        <taxon>Rhodanobacteraceae</taxon>
        <taxon>Rhodanobacter</taxon>
    </lineage>
</organism>
<accession>A0A5B9E0C6</accession>
<dbReference type="Gene3D" id="3.90.550.10">
    <property type="entry name" value="Spore Coat Polysaccharide Biosynthesis Protein SpsA, Chain A"/>
    <property type="match status" value="1"/>
</dbReference>
<evidence type="ECO:0000313" key="3">
    <source>
        <dbReference type="Proteomes" id="UP000321807"/>
    </source>
</evidence>
<gene>
    <name evidence="2" type="ORF">CS053_03590</name>
</gene>
<dbReference type="AlphaFoldDB" id="A0A5B9E0C6"/>
<dbReference type="SUPFAM" id="SSF53448">
    <property type="entry name" value="Nucleotide-diphospho-sugar transferases"/>
    <property type="match status" value="1"/>
</dbReference>
<keyword evidence="2" id="KW-0808">Transferase</keyword>
<dbReference type="PANTHER" id="PTHR22916">
    <property type="entry name" value="GLYCOSYLTRANSFERASE"/>
    <property type="match status" value="1"/>
</dbReference>
<dbReference type="KEGG" id="rgl:CS053_03590"/>
<proteinExistence type="predicted"/>
<sequence length="698" mass="78163">MTSLGPQLGRMAMPNPEVSVVIPSYNHAKFIVEAANSVLGQTLGNIELIIVDDGSLDNSPALLEAMARADARIKLIRQKNAGSHSALNSGVQLATAPWIAILNSDDIWAADRLETMLAAAARDGGNFLFSDVDLIDGDGALIDDSTHWWNIDHARNRLKVVENGVRKGLLYGNFTVSTSNFLFRKEVVSKVGLFRHYRYNLDWDFVLRCIYTEGVTVQFIPRCLLHYRLHGKNAILGGMPLAAVEAQNIIRRVYRDQFGAPETLSLSHYRHDRLLRKYLAGRRKRWEASYAELEVDRDKLSSLLAQRQLQFDVERRASTHRLESLSADLTAMESSRNEAEALLISRQAIIDRERLTNEAELAHNRQLLDRSYRRGVHVALERDVAACRVARLEERFTANPKGSDDRRGRGVRGWCERVKHVFYPGVVPAFNPEDAIFVRGNVREALGTLHYAKDKMPRIAVHMHLYYRDLAGELVDYLMHIPELWRVVVTGPWDMDALESDLAPLYKVCTDVRVVQVPNQGKDVGGLIQAVKQHELLDSDYLLKIHSKKSHNPAAYFEAISAVFGLHLENGDQWRRALIQPLAGSRERVEEILGCFDSDHTVGMVGAGPFVTTAADANVELHRAVCSKFGVPYGEAFVAGTMFWIRSSLLAPLLDDLVEVGDFEIDSRAVEGGLEHVMERIFGAMVVGKGFDLLKVGS</sequence>
<protein>
    <submittedName>
        <fullName evidence="2">Glycosyltransferase</fullName>
    </submittedName>
</protein>
<dbReference type="EMBL" id="CP042807">
    <property type="protein sequence ID" value="QEE23696.1"/>
    <property type="molecule type" value="Genomic_DNA"/>
</dbReference>
<feature type="domain" description="Glycosyltransferase 2-like" evidence="1">
    <location>
        <begin position="19"/>
        <end position="191"/>
    </location>
</feature>
<name>A0A5B9E0C6_9GAMM</name>
<dbReference type="Pfam" id="PF00535">
    <property type="entry name" value="Glycos_transf_2"/>
    <property type="match status" value="1"/>
</dbReference>